<dbReference type="Proteomes" id="UP000061382">
    <property type="component" value="Chromosome"/>
</dbReference>
<feature type="domain" description="DUF6843" evidence="2">
    <location>
        <begin position="79"/>
        <end position="150"/>
    </location>
</feature>
<dbReference type="STRING" id="512763.DC20_03045"/>
<proteinExistence type="predicted"/>
<reference evidence="3 4" key="1">
    <citation type="submission" date="2015-08" db="EMBL/GenBank/DDBJ databases">
        <title>Complete genome sequence of Rufibacter tibetensis strain 1351t, a radiation-resistant bacterium from tibet plateau.</title>
        <authorList>
            <person name="Dai J."/>
        </authorList>
    </citation>
    <scope>NUCLEOTIDE SEQUENCE [LARGE SCALE GENOMIC DNA]</scope>
    <source>
        <strain evidence="3 4">1351</strain>
    </source>
</reference>
<dbReference type="InterPro" id="IPR049293">
    <property type="entry name" value="DUF6843"/>
</dbReference>
<name>A0A0P0C9L8_9BACT</name>
<feature type="transmembrane region" description="Helical" evidence="1">
    <location>
        <begin position="34"/>
        <end position="51"/>
    </location>
</feature>
<keyword evidence="1" id="KW-0472">Membrane</keyword>
<keyword evidence="4" id="KW-1185">Reference proteome</keyword>
<dbReference type="OrthoDB" id="980638at2"/>
<gene>
    <name evidence="3" type="ORF">DC20_03045</name>
</gene>
<evidence type="ECO:0000313" key="3">
    <source>
        <dbReference type="EMBL" id="ALI98140.1"/>
    </source>
</evidence>
<evidence type="ECO:0000256" key="1">
    <source>
        <dbReference type="SAM" id="Phobius"/>
    </source>
</evidence>
<sequence length="232" mass="26316">MTSVKRSRKSIFFLLGICLLFIGFLLILYFQKSILGLGILLLSILLVIWSNENWKYKLFTIAPATLLMLFTLANSYVWPEIYLIPEGFKGNIYVVFNQEQGKPKEFTGLTRVYRIPENGILFTKFSANMSADLGEYYYVSKSGIKTKISDFSYKNLSSPHLGESPLQDNIVVFSPPFLNLVNGNENSEGLTFKISAVNHWGSIQTSGFTSAERIDSVVQLLAEARKQFRYSE</sequence>
<feature type="transmembrane region" description="Helical" evidence="1">
    <location>
        <begin position="58"/>
        <end position="78"/>
    </location>
</feature>
<evidence type="ECO:0000313" key="4">
    <source>
        <dbReference type="Proteomes" id="UP000061382"/>
    </source>
</evidence>
<dbReference type="KEGG" id="rti:DC20_03045"/>
<evidence type="ECO:0000259" key="2">
    <source>
        <dbReference type="Pfam" id="PF20862"/>
    </source>
</evidence>
<dbReference type="AlphaFoldDB" id="A0A0P0C9L8"/>
<protein>
    <recommendedName>
        <fullName evidence="2">DUF6843 domain-containing protein</fullName>
    </recommendedName>
</protein>
<dbReference type="PATRIC" id="fig|512763.3.peg.681"/>
<keyword evidence="1" id="KW-1133">Transmembrane helix</keyword>
<keyword evidence="1" id="KW-0812">Transmembrane</keyword>
<accession>A0A0P0C9L8</accession>
<dbReference type="EMBL" id="CP012643">
    <property type="protein sequence ID" value="ALI98140.1"/>
    <property type="molecule type" value="Genomic_DNA"/>
</dbReference>
<feature type="transmembrane region" description="Helical" evidence="1">
    <location>
        <begin position="12"/>
        <end position="28"/>
    </location>
</feature>
<dbReference type="Pfam" id="PF20862">
    <property type="entry name" value="DUF6843"/>
    <property type="match status" value="1"/>
</dbReference>
<organism evidence="3 4">
    <name type="scientific">Rufibacter tibetensis</name>
    <dbReference type="NCBI Taxonomy" id="512763"/>
    <lineage>
        <taxon>Bacteria</taxon>
        <taxon>Pseudomonadati</taxon>
        <taxon>Bacteroidota</taxon>
        <taxon>Cytophagia</taxon>
        <taxon>Cytophagales</taxon>
        <taxon>Hymenobacteraceae</taxon>
        <taxon>Rufibacter</taxon>
    </lineage>
</organism>
<dbReference type="RefSeq" id="WP_062542480.1">
    <property type="nucleotide sequence ID" value="NZ_CP012643.1"/>
</dbReference>